<proteinExistence type="predicted"/>
<dbReference type="Proteomes" id="UP000645517">
    <property type="component" value="Unassembled WGS sequence"/>
</dbReference>
<organism evidence="1 2">
    <name type="scientific">Deinococcus daejeonensis</name>
    <dbReference type="NCBI Taxonomy" id="1007098"/>
    <lineage>
        <taxon>Bacteria</taxon>
        <taxon>Thermotogati</taxon>
        <taxon>Deinococcota</taxon>
        <taxon>Deinococci</taxon>
        <taxon>Deinococcales</taxon>
        <taxon>Deinococcaceae</taxon>
        <taxon>Deinococcus</taxon>
    </lineage>
</organism>
<dbReference type="RefSeq" id="WP_189057435.1">
    <property type="nucleotide sequence ID" value="NZ_BMOR01000011.1"/>
</dbReference>
<accession>A0ABQ2J9L3</accession>
<reference evidence="2" key="1">
    <citation type="journal article" date="2019" name="Int. J. Syst. Evol. Microbiol.">
        <title>The Global Catalogue of Microorganisms (GCM) 10K type strain sequencing project: providing services to taxonomists for standard genome sequencing and annotation.</title>
        <authorList>
            <consortium name="The Broad Institute Genomics Platform"/>
            <consortium name="The Broad Institute Genome Sequencing Center for Infectious Disease"/>
            <person name="Wu L."/>
            <person name="Ma J."/>
        </authorList>
    </citation>
    <scope>NUCLEOTIDE SEQUENCE [LARGE SCALE GENOMIC DNA]</scope>
    <source>
        <strain evidence="2">JCM 16918</strain>
    </source>
</reference>
<evidence type="ECO:0000313" key="1">
    <source>
        <dbReference type="EMBL" id="GGN40616.1"/>
    </source>
</evidence>
<comment type="caution">
    <text evidence="1">The sequence shown here is derived from an EMBL/GenBank/DDBJ whole genome shotgun (WGS) entry which is preliminary data.</text>
</comment>
<evidence type="ECO:0000313" key="2">
    <source>
        <dbReference type="Proteomes" id="UP000645517"/>
    </source>
</evidence>
<dbReference type="EMBL" id="BMOR01000011">
    <property type="protein sequence ID" value="GGN40616.1"/>
    <property type="molecule type" value="Genomic_DNA"/>
</dbReference>
<protein>
    <recommendedName>
        <fullName evidence="3">DUF262 domain-containing protein</fullName>
    </recommendedName>
</protein>
<evidence type="ECO:0008006" key="3">
    <source>
        <dbReference type="Google" id="ProtNLM"/>
    </source>
</evidence>
<keyword evidence="2" id="KW-1185">Reference proteome</keyword>
<name>A0ABQ2J9L3_9DEIO</name>
<sequence>MTEKVIRIVDVVKDGRVDCVSCVAIMSIGDYLDLVSEAYNNKGGIEGQREALTTATAVRIRNRMIQDIQRGAILPPIVLGSLTKDISNIRLDDINTSNFIRHISEDTISIIDGMQRTTSLIQAAHNQPEIRSNPIRIEFWLADNSNSLLYRMLVLNTGQVPWNLKRQVEVVFRSMTDEIRSNCPNVELLSQKRRRWSGGQFQSDSAIEMYLAFGSRKENIDTKEKLTDEFVRLDFIEATSEKEFTWQFFAFFDLMSMIDKNFDRFNMTKPKNEGEYAKFSIGRDLFSSQPACIGFAAASAEKIFGRPGLDKSKSDSDAEFARIIFNMRSLKDRLDTLDPEGIRDFLDFTTLNQTVAVRSSRTSVGEHERAFFKNAFKVLIDENFNIPSLTACWRV</sequence>
<gene>
    <name evidence="1" type="ORF">GCM10010842_25660</name>
</gene>